<protein>
    <submittedName>
        <fullName evidence="3">TrkA C-terminal domain-containing protein</fullName>
    </submittedName>
</protein>
<evidence type="ECO:0000313" key="2">
    <source>
        <dbReference type="EMBL" id="KIH70805.1"/>
    </source>
</evidence>
<dbReference type="Proteomes" id="UP000031546">
    <property type="component" value="Unassembled WGS sequence"/>
</dbReference>
<dbReference type="GO" id="GO:0006813">
    <property type="term" value="P:potassium ion transport"/>
    <property type="evidence" value="ECO:0007669"/>
    <property type="project" value="InterPro"/>
</dbReference>
<dbReference type="Proteomes" id="UP000527860">
    <property type="component" value="Unassembled WGS sequence"/>
</dbReference>
<dbReference type="InterPro" id="IPR026278">
    <property type="entry name" value="KhtT"/>
</dbReference>
<reference evidence="3 5" key="4">
    <citation type="submission" date="2022-12" db="EMBL/GenBank/DDBJ databases">
        <title>Genome analysis and biological profiling of marine Salinicoccus roseus MOSEL-ME25.</title>
        <authorList>
            <person name="Mirza F.T."/>
            <person name="Xie Y."/>
            <person name="Shinwari Z.K."/>
        </authorList>
    </citation>
    <scope>NUCLEOTIDE SEQUENCE [LARGE SCALE GENOMIC DNA]</scope>
    <source>
        <strain evidence="3 5">MOSEL-ME25</strain>
    </source>
</reference>
<dbReference type="Pfam" id="PF25991">
    <property type="entry name" value="KhtT_N"/>
    <property type="match status" value="1"/>
</dbReference>
<sequence length="162" mass="18138">MKEQVLPGIGTKYSLTTLDGLNIVIVLHTNGKRELYIVNEDEDVDYNVALTSDEAKDIGLKLIDINHDTIDEAEFERFNIFRKKKVMDWIKVRKGAPVSGLTIGEAEDRSKAEISIVSVNRDEDILPRPDASFGIMEGDVLLVVGEYDAIIEFEERCKSGHG</sequence>
<dbReference type="PROSITE" id="PS51202">
    <property type="entry name" value="RCK_C"/>
    <property type="match status" value="1"/>
</dbReference>
<keyword evidence="5" id="KW-1185">Reference proteome</keyword>
<reference evidence="2 4" key="1">
    <citation type="submission" date="2015-01" db="EMBL/GenBank/DDBJ databases">
        <title>Genome sequences of high lactate-tolerant strain Salinicoccus roseus W12 with industrial interest.</title>
        <authorList>
            <person name="Wang H."/>
            <person name="Yu B."/>
        </authorList>
    </citation>
    <scope>NUCLEOTIDE SEQUENCE [LARGE SCALE GENOMIC DNA]</scope>
    <source>
        <strain evidence="2 4">W12</strain>
    </source>
</reference>
<dbReference type="OrthoDB" id="67547at2"/>
<dbReference type="EMBL" id="JABEVU030000001">
    <property type="protein sequence ID" value="MDB0580448.1"/>
    <property type="molecule type" value="Genomic_DNA"/>
</dbReference>
<gene>
    <name evidence="3" type="ORF">F7P68_0007875</name>
    <name evidence="2" type="ORF">SN16_06520</name>
</gene>
<evidence type="ECO:0000313" key="3">
    <source>
        <dbReference type="EMBL" id="MDB0580448.1"/>
    </source>
</evidence>
<proteinExistence type="predicted"/>
<dbReference type="SUPFAM" id="SSF116726">
    <property type="entry name" value="TrkA C-terminal domain-like"/>
    <property type="match status" value="1"/>
</dbReference>
<reference evidence="5" key="2">
    <citation type="submission" date="2020-04" db="EMBL/GenBank/DDBJ databases">
        <title>Genome analysis and biological profiling of marine Cellulosimicrobium funkei MOSEL-ME6.</title>
        <authorList>
            <person name="Tanveer F."/>
            <person name="Xie Y."/>
            <person name="Shinwari Z.K."/>
        </authorList>
    </citation>
    <scope>NUCLEOTIDE SEQUENCE [LARGE SCALE GENOMIC DNA]</scope>
    <source>
        <strain evidence="5">MOSEL-ME25</strain>
    </source>
</reference>
<reference evidence="3" key="3">
    <citation type="submission" date="2020-04" db="EMBL/GenBank/DDBJ databases">
        <authorList>
            <person name="Tanveer F."/>
            <person name="Xie Y."/>
            <person name="Shinwari Z.K."/>
        </authorList>
    </citation>
    <scope>NUCLEOTIDE SEQUENCE</scope>
    <source>
        <strain evidence="3">MOSEL-ME25</strain>
    </source>
</reference>
<dbReference type="AlphaFoldDB" id="A0A0C2HAI6"/>
<comment type="caution">
    <text evidence="2">The sequence shown here is derived from an EMBL/GenBank/DDBJ whole genome shotgun (WGS) entry which is preliminary data.</text>
</comment>
<evidence type="ECO:0000313" key="4">
    <source>
        <dbReference type="Proteomes" id="UP000031546"/>
    </source>
</evidence>
<dbReference type="Gene3D" id="3.30.70.1450">
    <property type="entry name" value="Regulator of K+ conductance, C-terminal domain"/>
    <property type="match status" value="1"/>
</dbReference>
<evidence type="ECO:0000313" key="5">
    <source>
        <dbReference type="Proteomes" id="UP000527860"/>
    </source>
</evidence>
<accession>A0A0C2HAI6</accession>
<dbReference type="EMBL" id="JXII01000005">
    <property type="protein sequence ID" value="KIH70805.1"/>
    <property type="molecule type" value="Genomic_DNA"/>
</dbReference>
<evidence type="ECO:0000259" key="1">
    <source>
        <dbReference type="PROSITE" id="PS51202"/>
    </source>
</evidence>
<dbReference type="GeneID" id="77845205"/>
<name>A0A0C2HAI6_9STAP</name>
<dbReference type="InterPro" id="IPR036721">
    <property type="entry name" value="RCK_C_sf"/>
</dbReference>
<dbReference type="RefSeq" id="WP_040105816.1">
    <property type="nucleotide sequence ID" value="NZ_JABEVU030000001.1"/>
</dbReference>
<dbReference type="GO" id="GO:0008324">
    <property type="term" value="F:monoatomic cation transmembrane transporter activity"/>
    <property type="evidence" value="ECO:0007669"/>
    <property type="project" value="InterPro"/>
</dbReference>
<dbReference type="InterPro" id="IPR006037">
    <property type="entry name" value="RCK_C"/>
</dbReference>
<dbReference type="InterPro" id="IPR058776">
    <property type="entry name" value="KhtT-like_N"/>
</dbReference>
<organism evidence="2 4">
    <name type="scientific">Salinicoccus roseus</name>
    <dbReference type="NCBI Taxonomy" id="45670"/>
    <lineage>
        <taxon>Bacteria</taxon>
        <taxon>Bacillati</taxon>
        <taxon>Bacillota</taxon>
        <taxon>Bacilli</taxon>
        <taxon>Bacillales</taxon>
        <taxon>Staphylococcaceae</taxon>
        <taxon>Salinicoccus</taxon>
    </lineage>
</organism>
<dbReference type="Pfam" id="PF02080">
    <property type="entry name" value="TrkA_C"/>
    <property type="match status" value="1"/>
</dbReference>
<dbReference type="PIRSF" id="PIRSF005028">
    <property type="entry name" value="KhtT"/>
    <property type="match status" value="1"/>
</dbReference>
<feature type="domain" description="RCK C-terminal" evidence="1">
    <location>
        <begin position="73"/>
        <end position="159"/>
    </location>
</feature>
<dbReference type="STRING" id="45670.SN16_06520"/>